<keyword evidence="1" id="KW-0732">Signal</keyword>
<organism evidence="2 3">
    <name type="scientific">Labrys miyagiensis</name>
    <dbReference type="NCBI Taxonomy" id="346912"/>
    <lineage>
        <taxon>Bacteria</taxon>
        <taxon>Pseudomonadati</taxon>
        <taxon>Pseudomonadota</taxon>
        <taxon>Alphaproteobacteria</taxon>
        <taxon>Hyphomicrobiales</taxon>
        <taxon>Xanthobacteraceae</taxon>
        <taxon>Labrys</taxon>
    </lineage>
</organism>
<gene>
    <name evidence="2" type="ORF">GCM10007874_65350</name>
</gene>
<proteinExistence type="predicted"/>
<reference evidence="3" key="1">
    <citation type="journal article" date="2019" name="Int. J. Syst. Evol. Microbiol.">
        <title>The Global Catalogue of Microorganisms (GCM) 10K type strain sequencing project: providing services to taxonomists for standard genome sequencing and annotation.</title>
        <authorList>
            <consortium name="The Broad Institute Genomics Platform"/>
            <consortium name="The Broad Institute Genome Sequencing Center for Infectious Disease"/>
            <person name="Wu L."/>
            <person name="Ma J."/>
        </authorList>
    </citation>
    <scope>NUCLEOTIDE SEQUENCE [LARGE SCALE GENOMIC DNA]</scope>
    <source>
        <strain evidence="3">NBRC 101365</strain>
    </source>
</reference>
<dbReference type="RefSeq" id="WP_284316446.1">
    <property type="nucleotide sequence ID" value="NZ_BSPC01000075.1"/>
</dbReference>
<evidence type="ECO:0000256" key="1">
    <source>
        <dbReference type="SAM" id="SignalP"/>
    </source>
</evidence>
<evidence type="ECO:0000313" key="3">
    <source>
        <dbReference type="Proteomes" id="UP001156882"/>
    </source>
</evidence>
<evidence type="ECO:0000313" key="2">
    <source>
        <dbReference type="EMBL" id="GLS23514.1"/>
    </source>
</evidence>
<feature type="chain" id="PRO_5047245235" evidence="1">
    <location>
        <begin position="18"/>
        <end position="133"/>
    </location>
</feature>
<comment type="caution">
    <text evidence="2">The sequence shown here is derived from an EMBL/GenBank/DDBJ whole genome shotgun (WGS) entry which is preliminary data.</text>
</comment>
<accession>A0ABQ6CTS3</accession>
<dbReference type="Proteomes" id="UP001156882">
    <property type="component" value="Unassembled WGS sequence"/>
</dbReference>
<dbReference type="EMBL" id="BSPC01000075">
    <property type="protein sequence ID" value="GLS23514.1"/>
    <property type="molecule type" value="Genomic_DNA"/>
</dbReference>
<keyword evidence="3" id="KW-1185">Reference proteome</keyword>
<name>A0ABQ6CTS3_9HYPH</name>
<sequence length="133" mass="13696">MNVTPLALSGLLLVAIAGGPPPTGPAAFAGTYGGSLWSSGRDTPSTTTLEAAGGLLTGRYSFEDLDGSTATGRLDACRIEGLTVTCLWHDSYGTGPLGMNFDPSHCSFKGEWAASIVARDWAPIGMAARPAHR</sequence>
<protein>
    <submittedName>
        <fullName evidence="2">Uncharacterized protein</fullName>
    </submittedName>
</protein>
<feature type="signal peptide" evidence="1">
    <location>
        <begin position="1"/>
        <end position="17"/>
    </location>
</feature>